<name>A0A7R9VAT1_9CHLO</name>
<keyword evidence="8" id="KW-0493">Microtubule</keyword>
<feature type="domain" description="Kinesin motor" evidence="10">
    <location>
        <begin position="231"/>
        <end position="579"/>
    </location>
</feature>
<evidence type="ECO:0000313" key="11">
    <source>
        <dbReference type="EMBL" id="CAD8289027.1"/>
    </source>
</evidence>
<comment type="similarity">
    <text evidence="7 8">Belongs to the TRAFAC class myosin-kinesin ATPase superfamily. Kinesin family.</text>
</comment>
<proteinExistence type="inferred from homology"/>
<dbReference type="InterPro" id="IPR036961">
    <property type="entry name" value="Kinesin_motor_dom_sf"/>
</dbReference>
<feature type="binding site" evidence="7">
    <location>
        <begin position="316"/>
        <end position="323"/>
    </location>
    <ligand>
        <name>ATP</name>
        <dbReference type="ChEBI" id="CHEBI:30616"/>
    </ligand>
</feature>
<dbReference type="PROSITE" id="PS50067">
    <property type="entry name" value="KINESIN_MOTOR_2"/>
    <property type="match status" value="1"/>
</dbReference>
<dbReference type="GO" id="GO:0007052">
    <property type="term" value="P:mitotic spindle organization"/>
    <property type="evidence" value="ECO:0007669"/>
    <property type="project" value="TreeGrafter"/>
</dbReference>
<dbReference type="EMBL" id="HBEC01019303">
    <property type="protein sequence ID" value="CAD8289027.1"/>
    <property type="molecule type" value="Transcribed_RNA"/>
</dbReference>
<dbReference type="Gene3D" id="3.40.850.10">
    <property type="entry name" value="Kinesin motor domain"/>
    <property type="match status" value="1"/>
</dbReference>
<evidence type="ECO:0000256" key="9">
    <source>
        <dbReference type="SAM" id="MobiDB-lite"/>
    </source>
</evidence>
<dbReference type="GO" id="GO:0007018">
    <property type="term" value="P:microtubule-based movement"/>
    <property type="evidence" value="ECO:0007669"/>
    <property type="project" value="InterPro"/>
</dbReference>
<evidence type="ECO:0000256" key="6">
    <source>
        <dbReference type="ARBA" id="ARBA00023175"/>
    </source>
</evidence>
<dbReference type="GO" id="GO:0008017">
    <property type="term" value="F:microtubule binding"/>
    <property type="evidence" value="ECO:0007669"/>
    <property type="project" value="InterPro"/>
</dbReference>
<keyword evidence="3 7" id="KW-0547">Nucleotide-binding</keyword>
<protein>
    <recommendedName>
        <fullName evidence="8">Kinesin-like protein</fullName>
    </recommendedName>
</protein>
<dbReference type="PRINTS" id="PR00380">
    <property type="entry name" value="KINESINHEAVY"/>
</dbReference>
<dbReference type="GO" id="GO:0005737">
    <property type="term" value="C:cytoplasm"/>
    <property type="evidence" value="ECO:0007669"/>
    <property type="project" value="UniProtKB-SubCell"/>
</dbReference>
<gene>
    <name evidence="11" type="ORF">CEUR00632_LOCUS9066</name>
</gene>
<dbReference type="InterPro" id="IPR027417">
    <property type="entry name" value="P-loop_NTPase"/>
</dbReference>
<evidence type="ECO:0000256" key="7">
    <source>
        <dbReference type="PROSITE-ProRule" id="PRU00283"/>
    </source>
</evidence>
<dbReference type="InterPro" id="IPR001752">
    <property type="entry name" value="Kinesin_motor_dom"/>
</dbReference>
<evidence type="ECO:0000256" key="5">
    <source>
        <dbReference type="ARBA" id="ARBA00023054"/>
    </source>
</evidence>
<dbReference type="InterPro" id="IPR027640">
    <property type="entry name" value="Kinesin-like_fam"/>
</dbReference>
<feature type="region of interest" description="Disordered" evidence="9">
    <location>
        <begin position="34"/>
        <end position="70"/>
    </location>
</feature>
<dbReference type="GO" id="GO:0005874">
    <property type="term" value="C:microtubule"/>
    <property type="evidence" value="ECO:0007669"/>
    <property type="project" value="UniProtKB-KW"/>
</dbReference>
<evidence type="ECO:0000256" key="8">
    <source>
        <dbReference type="RuleBase" id="RU000394"/>
    </source>
</evidence>
<keyword evidence="2" id="KW-0963">Cytoplasm</keyword>
<sequence>MGCCSSKVLPEVGVGTEDSPWALDEASLRKATALGVGGTGSSGSASTSDDGGAKDGLRRDSGDGDGDKGDIRVMQLGGFTPDGFLAGAGGVDVATSVTKSMAFWPSPPPGNEGGTQTEAGVGAEDDVLMASVAVGADVTTQLAHMGVGADHPHTASCGVGVGADLAAGQRASVGVGCDGDLGRLIQADAATSLDASQLLLYGGIGAGAMGTIRGSVRDSLEATASVPKESAVKCCVAVRPLLPHESNCEDIVTIKPPAKIILPAKANGAYDSYPFEFDRVVRVDGPGASKAGIFALVTPVLERYCQGFNATVLAYGQTGSGKTYTMGTAVSANDFMAAEPSGVVPRAVMVLFSYVKQAQEVYDLTLKVQYVEIYNDSLVDLLAADGGAKAAVNAEKLTIRERPGGEIYVSGATELLARTREEVAALLQRGGMARATAAHKMNSESSRSHAIVTLTLEQHVRRDAAAAVPKDLHFLRSKLHLVDLAGSERVNDTGATGQRFAEGVNINQGLLQLGNVVNALTEGKARTHVPYRNSKLTRLLSDSLGGNSETLFIACASPADVNHEQTLNTLRYASRAMQIKNNLRLNNKMSAGEELEYLRGVVKELEDENTRLKHKMEAAGMPVSRA</sequence>
<accession>A0A7R9VAT1</accession>
<keyword evidence="4 7" id="KW-0067">ATP-binding</keyword>
<dbReference type="AlphaFoldDB" id="A0A7R9VAT1"/>
<organism evidence="11">
    <name type="scientific">Chlamydomonas euryale</name>
    <dbReference type="NCBI Taxonomy" id="1486919"/>
    <lineage>
        <taxon>Eukaryota</taxon>
        <taxon>Viridiplantae</taxon>
        <taxon>Chlorophyta</taxon>
        <taxon>core chlorophytes</taxon>
        <taxon>Chlorophyceae</taxon>
        <taxon>CS clade</taxon>
        <taxon>Chlamydomonadales</taxon>
        <taxon>Chlamydomonadaceae</taxon>
        <taxon>Chlamydomonas</taxon>
    </lineage>
</organism>
<evidence type="ECO:0000256" key="4">
    <source>
        <dbReference type="ARBA" id="ARBA00022840"/>
    </source>
</evidence>
<dbReference type="PANTHER" id="PTHR47969:SF15">
    <property type="entry name" value="CHROMOSOME-ASSOCIATED KINESIN KIF4A-RELATED"/>
    <property type="match status" value="1"/>
</dbReference>
<reference evidence="11" key="1">
    <citation type="submission" date="2021-01" db="EMBL/GenBank/DDBJ databases">
        <authorList>
            <person name="Corre E."/>
            <person name="Pelletier E."/>
            <person name="Niang G."/>
            <person name="Scheremetjew M."/>
            <person name="Finn R."/>
            <person name="Kale V."/>
            <person name="Holt S."/>
            <person name="Cochrane G."/>
            <person name="Meng A."/>
            <person name="Brown T."/>
            <person name="Cohen L."/>
        </authorList>
    </citation>
    <scope>NUCLEOTIDE SEQUENCE</scope>
    <source>
        <strain evidence="11">CCMP219</strain>
    </source>
</reference>
<feature type="compositionally biased region" description="Basic and acidic residues" evidence="9">
    <location>
        <begin position="51"/>
        <end position="70"/>
    </location>
</feature>
<dbReference type="GO" id="GO:0003777">
    <property type="term" value="F:microtubule motor activity"/>
    <property type="evidence" value="ECO:0007669"/>
    <property type="project" value="InterPro"/>
</dbReference>
<keyword evidence="6 7" id="KW-0505">Motor protein</keyword>
<dbReference type="Pfam" id="PF00225">
    <property type="entry name" value="Kinesin"/>
    <property type="match status" value="1"/>
</dbReference>
<dbReference type="GO" id="GO:0005524">
    <property type="term" value="F:ATP binding"/>
    <property type="evidence" value="ECO:0007669"/>
    <property type="project" value="UniProtKB-UniRule"/>
</dbReference>
<dbReference type="GO" id="GO:0051231">
    <property type="term" value="P:spindle elongation"/>
    <property type="evidence" value="ECO:0007669"/>
    <property type="project" value="TreeGrafter"/>
</dbReference>
<evidence type="ECO:0000256" key="2">
    <source>
        <dbReference type="ARBA" id="ARBA00022490"/>
    </source>
</evidence>
<dbReference type="InterPro" id="IPR019821">
    <property type="entry name" value="Kinesin_motor_CS"/>
</dbReference>
<dbReference type="PANTHER" id="PTHR47969">
    <property type="entry name" value="CHROMOSOME-ASSOCIATED KINESIN KIF4A-RELATED"/>
    <property type="match status" value="1"/>
</dbReference>
<comment type="subcellular location">
    <subcellularLocation>
        <location evidence="1">Cytoplasm</location>
    </subcellularLocation>
</comment>
<dbReference type="SUPFAM" id="SSF52540">
    <property type="entry name" value="P-loop containing nucleoside triphosphate hydrolases"/>
    <property type="match status" value="1"/>
</dbReference>
<evidence type="ECO:0000256" key="1">
    <source>
        <dbReference type="ARBA" id="ARBA00004496"/>
    </source>
</evidence>
<evidence type="ECO:0000259" key="10">
    <source>
        <dbReference type="PROSITE" id="PS50067"/>
    </source>
</evidence>
<dbReference type="GO" id="GO:0005875">
    <property type="term" value="C:microtubule associated complex"/>
    <property type="evidence" value="ECO:0007669"/>
    <property type="project" value="TreeGrafter"/>
</dbReference>
<dbReference type="PROSITE" id="PS00411">
    <property type="entry name" value="KINESIN_MOTOR_1"/>
    <property type="match status" value="1"/>
</dbReference>
<evidence type="ECO:0000256" key="3">
    <source>
        <dbReference type="ARBA" id="ARBA00022741"/>
    </source>
</evidence>
<keyword evidence="5" id="KW-0175">Coiled coil</keyword>
<dbReference type="SMART" id="SM00129">
    <property type="entry name" value="KISc"/>
    <property type="match status" value="1"/>
</dbReference>